<protein>
    <submittedName>
        <fullName evidence="3">Uncharacterized protein</fullName>
    </submittedName>
</protein>
<dbReference type="EMBL" id="KZ821229">
    <property type="protein sequence ID" value="PYH46026.1"/>
    <property type="molecule type" value="Genomic_DNA"/>
</dbReference>
<keyword evidence="2" id="KW-0732">Signal</keyword>
<evidence type="ECO:0000313" key="3">
    <source>
        <dbReference type="EMBL" id="PYH46026.1"/>
    </source>
</evidence>
<reference evidence="3 4" key="1">
    <citation type="submission" date="2016-12" db="EMBL/GenBank/DDBJ databases">
        <title>The genomes of Aspergillus section Nigri reveals drivers in fungal speciation.</title>
        <authorList>
            <consortium name="DOE Joint Genome Institute"/>
            <person name="Vesth T.C."/>
            <person name="Nybo J."/>
            <person name="Theobald S."/>
            <person name="Brandl J."/>
            <person name="Frisvad J.C."/>
            <person name="Nielsen K.F."/>
            <person name="Lyhne E.K."/>
            <person name="Kogle M.E."/>
            <person name="Kuo A."/>
            <person name="Riley R."/>
            <person name="Clum A."/>
            <person name="Nolan M."/>
            <person name="Lipzen A."/>
            <person name="Salamov A."/>
            <person name="Henrissat B."/>
            <person name="Wiebenga A."/>
            <person name="De Vries R.P."/>
            <person name="Grigoriev I.V."/>
            <person name="Mortensen U.H."/>
            <person name="Andersen M.R."/>
            <person name="Baker S.E."/>
        </authorList>
    </citation>
    <scope>NUCLEOTIDE SEQUENCE [LARGE SCALE GENOMIC DNA]</scope>
    <source>
        <strain evidence="3 4">JOP 1030-1</strain>
    </source>
</reference>
<dbReference type="RefSeq" id="XP_025432008.1">
    <property type="nucleotide sequence ID" value="XM_025578078.1"/>
</dbReference>
<feature type="region of interest" description="Disordered" evidence="1">
    <location>
        <begin position="60"/>
        <end position="79"/>
    </location>
</feature>
<feature type="signal peptide" evidence="2">
    <location>
        <begin position="1"/>
        <end position="17"/>
    </location>
</feature>
<dbReference type="AlphaFoldDB" id="A0A318ZEQ6"/>
<gene>
    <name evidence="3" type="ORF">BP01DRAFT_391365</name>
</gene>
<proteinExistence type="predicted"/>
<accession>A0A318ZEQ6</accession>
<organism evidence="3 4">
    <name type="scientific">Aspergillus saccharolyticus JOP 1030-1</name>
    <dbReference type="NCBI Taxonomy" id="1450539"/>
    <lineage>
        <taxon>Eukaryota</taxon>
        <taxon>Fungi</taxon>
        <taxon>Dikarya</taxon>
        <taxon>Ascomycota</taxon>
        <taxon>Pezizomycotina</taxon>
        <taxon>Eurotiomycetes</taxon>
        <taxon>Eurotiomycetidae</taxon>
        <taxon>Eurotiales</taxon>
        <taxon>Aspergillaceae</taxon>
        <taxon>Aspergillus</taxon>
        <taxon>Aspergillus subgen. Circumdati</taxon>
    </lineage>
</organism>
<dbReference type="GeneID" id="37079307"/>
<name>A0A318ZEQ6_9EURO</name>
<evidence type="ECO:0000313" key="4">
    <source>
        <dbReference type="Proteomes" id="UP000248349"/>
    </source>
</evidence>
<dbReference type="Proteomes" id="UP000248349">
    <property type="component" value="Unassembled WGS sequence"/>
</dbReference>
<keyword evidence="4" id="KW-1185">Reference proteome</keyword>
<feature type="chain" id="PRO_5016430373" evidence="2">
    <location>
        <begin position="18"/>
        <end position="79"/>
    </location>
</feature>
<evidence type="ECO:0000256" key="2">
    <source>
        <dbReference type="SAM" id="SignalP"/>
    </source>
</evidence>
<evidence type="ECO:0000256" key="1">
    <source>
        <dbReference type="SAM" id="MobiDB-lite"/>
    </source>
</evidence>
<sequence>MRFIIPLTLLLTSLVLGAPTADPDTTNVEAAADAAAPADEFDIQRCRRGCIELSSCQRGRFESGGKKGGGDEKVEVMID</sequence>